<dbReference type="OrthoDB" id="2592685at2"/>
<reference evidence="1 4" key="2">
    <citation type="submission" date="2021-06" db="EMBL/GenBank/DDBJ databases">
        <title>Whole genome sequence of Paenibacillus sophorae DSM23020 for comparative genomics.</title>
        <authorList>
            <person name="Kim M.-J."/>
            <person name="Lee G."/>
            <person name="Shin J.-H."/>
        </authorList>
    </citation>
    <scope>NUCLEOTIDE SEQUENCE [LARGE SCALE GENOMIC DNA]</scope>
    <source>
        <strain evidence="1 4">DSM 23020</strain>
    </source>
</reference>
<dbReference type="RefSeq" id="WP_036605329.1">
    <property type="nucleotide sequence ID" value="NZ_CP076607.1"/>
</dbReference>
<keyword evidence="4" id="KW-1185">Reference proteome</keyword>
<proteinExistence type="predicted"/>
<dbReference type="EMBL" id="CP076607">
    <property type="protein sequence ID" value="QWU15317.1"/>
    <property type="molecule type" value="Genomic_DNA"/>
</dbReference>
<name>A0A1H8Q0I0_9BACL</name>
<dbReference type="AlphaFoldDB" id="A0A1H8Q0I0"/>
<dbReference type="EMBL" id="FODH01000008">
    <property type="protein sequence ID" value="SEO47700.1"/>
    <property type="molecule type" value="Genomic_DNA"/>
</dbReference>
<dbReference type="Proteomes" id="UP000683429">
    <property type="component" value="Chromosome"/>
</dbReference>
<dbReference type="STRING" id="1333845.SAMN04487895_10820"/>
<sequence>MNHFKYLIIFILVCVFIGGCKSNTINEAFRKQHPDQHYELLYTKQVEEKVIGFYKAPFDSGNVGIGVAIFQGSEQKGWKVIDSYSYYSTSKVIIEAGRIHLDQNESYRILYGLIDTPDITKIKVTDKHGEIIEGNIINTNWKRIWYAIAEINEMKVKAYTKDGKVAVEVPYKDKK</sequence>
<evidence type="ECO:0008006" key="5">
    <source>
        <dbReference type="Google" id="ProtNLM"/>
    </source>
</evidence>
<dbReference type="Proteomes" id="UP000198809">
    <property type="component" value="Unassembled WGS sequence"/>
</dbReference>
<evidence type="ECO:0000313" key="4">
    <source>
        <dbReference type="Proteomes" id="UP000683429"/>
    </source>
</evidence>
<evidence type="ECO:0000313" key="3">
    <source>
        <dbReference type="Proteomes" id="UP000198809"/>
    </source>
</evidence>
<gene>
    <name evidence="1" type="ORF">KP014_26115</name>
    <name evidence="2" type="ORF">SAMN04487895_10820</name>
</gene>
<accession>A0A1H8Q0I0</accession>
<organism evidence="2 3">
    <name type="scientific">Paenibacillus sophorae</name>
    <dbReference type="NCBI Taxonomy" id="1333845"/>
    <lineage>
        <taxon>Bacteria</taxon>
        <taxon>Bacillati</taxon>
        <taxon>Bacillota</taxon>
        <taxon>Bacilli</taxon>
        <taxon>Bacillales</taxon>
        <taxon>Paenibacillaceae</taxon>
        <taxon>Paenibacillus</taxon>
    </lineage>
</organism>
<reference evidence="2 3" key="1">
    <citation type="submission" date="2016-10" db="EMBL/GenBank/DDBJ databases">
        <authorList>
            <person name="de Groot N.N."/>
        </authorList>
    </citation>
    <scope>NUCLEOTIDE SEQUENCE [LARGE SCALE GENOMIC DNA]</scope>
    <source>
        <strain evidence="2 3">CGMCC 1.10238</strain>
    </source>
</reference>
<evidence type="ECO:0000313" key="1">
    <source>
        <dbReference type="EMBL" id="QWU15317.1"/>
    </source>
</evidence>
<protein>
    <recommendedName>
        <fullName evidence="5">Lipoprotein</fullName>
    </recommendedName>
</protein>
<evidence type="ECO:0000313" key="2">
    <source>
        <dbReference type="EMBL" id="SEO47700.1"/>
    </source>
</evidence>
<dbReference type="PROSITE" id="PS51257">
    <property type="entry name" value="PROKAR_LIPOPROTEIN"/>
    <property type="match status" value="1"/>
</dbReference>